<comment type="caution">
    <text evidence="4">The sequence shown here is derived from an EMBL/GenBank/DDBJ whole genome shotgun (WGS) entry which is preliminary data.</text>
</comment>
<organism evidence="4 5">
    <name type="scientific">Halomonas nitroreducens</name>
    <dbReference type="NCBI Taxonomy" id="447425"/>
    <lineage>
        <taxon>Bacteria</taxon>
        <taxon>Pseudomonadati</taxon>
        <taxon>Pseudomonadota</taxon>
        <taxon>Gammaproteobacteria</taxon>
        <taxon>Oceanospirillales</taxon>
        <taxon>Halomonadaceae</taxon>
        <taxon>Halomonas</taxon>
    </lineage>
</organism>
<proteinExistence type="predicted"/>
<evidence type="ECO:0000259" key="3">
    <source>
        <dbReference type="PROSITE" id="PS51677"/>
    </source>
</evidence>
<dbReference type="CDD" id="cd10918">
    <property type="entry name" value="CE4_NodB_like_5s_6s"/>
    <property type="match status" value="1"/>
</dbReference>
<dbReference type="EMBL" id="RXNS01000005">
    <property type="protein sequence ID" value="RTR05346.1"/>
    <property type="molecule type" value="Genomic_DNA"/>
</dbReference>
<feature type="domain" description="NodB homology" evidence="3">
    <location>
        <begin position="234"/>
        <end position="488"/>
    </location>
</feature>
<dbReference type="Pfam" id="PF01522">
    <property type="entry name" value="Polysacc_deac_1"/>
    <property type="match status" value="1"/>
</dbReference>
<evidence type="ECO:0000256" key="2">
    <source>
        <dbReference type="ARBA" id="ARBA00022729"/>
    </source>
</evidence>
<dbReference type="OrthoDB" id="9814639at2"/>
<dbReference type="PANTHER" id="PTHR34216">
    <property type="match status" value="1"/>
</dbReference>
<keyword evidence="2" id="KW-0732">Signal</keyword>
<dbReference type="Proteomes" id="UP000267400">
    <property type="component" value="Unassembled WGS sequence"/>
</dbReference>
<dbReference type="InterPro" id="IPR002509">
    <property type="entry name" value="NODB_dom"/>
</dbReference>
<name>A0A3S0I8Z2_9GAMM</name>
<accession>A0A3S0I8Z2</accession>
<comment type="subcellular location">
    <subcellularLocation>
        <location evidence="1">Secreted</location>
    </subcellularLocation>
</comment>
<dbReference type="SUPFAM" id="SSF88713">
    <property type="entry name" value="Glycoside hydrolase/deacetylase"/>
    <property type="match status" value="1"/>
</dbReference>
<evidence type="ECO:0000313" key="4">
    <source>
        <dbReference type="EMBL" id="RTR05346.1"/>
    </source>
</evidence>
<gene>
    <name evidence="4" type="ORF">EKG36_07110</name>
</gene>
<dbReference type="GO" id="GO:0005576">
    <property type="term" value="C:extracellular region"/>
    <property type="evidence" value="ECO:0007669"/>
    <property type="project" value="UniProtKB-SubCell"/>
</dbReference>
<evidence type="ECO:0000313" key="5">
    <source>
        <dbReference type="Proteomes" id="UP000267400"/>
    </source>
</evidence>
<keyword evidence="5" id="KW-1185">Reference proteome</keyword>
<reference evidence="4 5" key="1">
    <citation type="submission" date="2018-12" db="EMBL/GenBank/DDBJ databases">
        <authorList>
            <person name="Yu L."/>
        </authorList>
    </citation>
    <scope>NUCLEOTIDE SEQUENCE [LARGE SCALE GENOMIC DNA]</scope>
    <source>
        <strain evidence="4 5">11S</strain>
    </source>
</reference>
<sequence>MTGAIASGGACCCRNTCPRCANGAWCASATPISAISRAAWEGYTVAPGGWSGRHRNTAISSCCTRSPKRRDSAAWTLTSSKRRMAPCWSTSCRPSLAPASASTSCAWMAGPAAWYATAPMGGASRLVTMPVTPVPMNVCATPWSDTVMKELIRDLASRGVVGVGLSALGRRLRRDEGTMILYGHRFRDDDEGYLQGLNPAWFEAQLAYLTRHYEIIPLSTLVGCLEQGRAVPARSVVLTIDDGFRDNLEHAFPLLERYRVPATIFVVTRSLTTGELPWSERLGVLFQRTRVPAITHPLLGGRPWPLTRPVQRRAACQRVKAGIVTRGREDRDAVIETLAERLGIEPPSDRMLNWDDARLLQANGIEIGGHGYSHALLGRVSLAEARREIARCRADLEHFLGLQAASFCLPGGSYTDAVVEEVRKRGFRSCFRPDYHKRYNHSANADPFTLARWGLPNAPGHHLEAELDGPFHGMRRWLHRLSLSPRPL</sequence>
<dbReference type="InterPro" id="IPR051398">
    <property type="entry name" value="Polysacch_Deacetylase"/>
</dbReference>
<dbReference type="Gene3D" id="3.20.20.370">
    <property type="entry name" value="Glycoside hydrolase/deacetylase"/>
    <property type="match status" value="1"/>
</dbReference>
<dbReference type="PROSITE" id="PS51677">
    <property type="entry name" value="NODB"/>
    <property type="match status" value="1"/>
</dbReference>
<dbReference type="PANTHER" id="PTHR34216:SF3">
    <property type="entry name" value="POLY-BETA-1,6-N-ACETYL-D-GLUCOSAMINE N-DEACETYLASE"/>
    <property type="match status" value="1"/>
</dbReference>
<protein>
    <recommendedName>
        <fullName evidence="3">NodB homology domain-containing protein</fullName>
    </recommendedName>
</protein>
<dbReference type="InterPro" id="IPR011330">
    <property type="entry name" value="Glyco_hydro/deAcase_b/a-brl"/>
</dbReference>
<dbReference type="GO" id="GO:0016810">
    <property type="term" value="F:hydrolase activity, acting on carbon-nitrogen (but not peptide) bonds"/>
    <property type="evidence" value="ECO:0007669"/>
    <property type="project" value="InterPro"/>
</dbReference>
<evidence type="ECO:0000256" key="1">
    <source>
        <dbReference type="ARBA" id="ARBA00004613"/>
    </source>
</evidence>
<dbReference type="AlphaFoldDB" id="A0A3S0I8Z2"/>
<dbReference type="GO" id="GO:0005975">
    <property type="term" value="P:carbohydrate metabolic process"/>
    <property type="evidence" value="ECO:0007669"/>
    <property type="project" value="InterPro"/>
</dbReference>